<dbReference type="EMBL" id="GBHO01026201">
    <property type="protein sequence ID" value="JAG17403.1"/>
    <property type="molecule type" value="Transcribed_RNA"/>
</dbReference>
<dbReference type="PROSITE" id="PS51031">
    <property type="entry name" value="BESS"/>
    <property type="match status" value="1"/>
</dbReference>
<keyword evidence="2" id="KW-0863">Zinc-finger</keyword>
<sequence length="340" mass="38421">ELEPPLSGLFTQLVGHSRVCPVENALRSLSIGSRYHFSLNHRCRTRICVPNMDFKIDMKYWSQRGKSAIVVDRFKYTQFRVKSDGAVCFRCSNRKCKVLLTTDKGITRVLSLKNEHNHEPKEDELIQREKLCSALKQKVTEDVSTEPTKLIELISAHSSQLPRHNIKLIRRTIHTARKKVTAAVPKPLDGTCEGLTRNTSSGDVTQRTTLLVPDNQHAAASSSKDAEVREHEAHLDAHVEDEPLINVPSGAEFESIVIKQEPIFGEEETTEPWAAHDPIEIPVKCETADPIQGEPPVPLDLEEDDLLYFKSLVPDLVKLTPELKDVFRMKVRNILKELTT</sequence>
<comment type="subcellular location">
    <subcellularLocation>
        <location evidence="4">Nucleus</location>
    </subcellularLocation>
</comment>
<dbReference type="Pfam" id="PF04500">
    <property type="entry name" value="FLYWCH"/>
    <property type="match status" value="1"/>
</dbReference>
<evidence type="ECO:0000256" key="3">
    <source>
        <dbReference type="ARBA" id="ARBA00022833"/>
    </source>
</evidence>
<keyword evidence="1" id="KW-0479">Metal-binding</keyword>
<accession>A0A0A9XF09</accession>
<name>A0A0A9XF09_LYGHE</name>
<gene>
    <name evidence="6" type="primary">CC2D1A</name>
    <name evidence="6" type="ORF">CM83_35070</name>
</gene>
<dbReference type="GO" id="GO:0008270">
    <property type="term" value="F:zinc ion binding"/>
    <property type="evidence" value="ECO:0007669"/>
    <property type="project" value="UniProtKB-KW"/>
</dbReference>
<dbReference type="AlphaFoldDB" id="A0A0A9XF09"/>
<reference evidence="6" key="2">
    <citation type="submission" date="2014-07" db="EMBL/GenBank/DDBJ databases">
        <authorList>
            <person name="Hull J."/>
        </authorList>
    </citation>
    <scope>NUCLEOTIDE SEQUENCE</scope>
</reference>
<organism evidence="6">
    <name type="scientific">Lygus hesperus</name>
    <name type="common">Western plant bug</name>
    <dbReference type="NCBI Taxonomy" id="30085"/>
    <lineage>
        <taxon>Eukaryota</taxon>
        <taxon>Metazoa</taxon>
        <taxon>Ecdysozoa</taxon>
        <taxon>Arthropoda</taxon>
        <taxon>Hexapoda</taxon>
        <taxon>Insecta</taxon>
        <taxon>Pterygota</taxon>
        <taxon>Neoptera</taxon>
        <taxon>Paraneoptera</taxon>
        <taxon>Hemiptera</taxon>
        <taxon>Heteroptera</taxon>
        <taxon>Panheteroptera</taxon>
        <taxon>Cimicomorpha</taxon>
        <taxon>Miridae</taxon>
        <taxon>Mirini</taxon>
        <taxon>Lygus</taxon>
    </lineage>
</organism>
<evidence type="ECO:0000256" key="2">
    <source>
        <dbReference type="ARBA" id="ARBA00022771"/>
    </source>
</evidence>
<dbReference type="Gene3D" id="2.20.25.240">
    <property type="match status" value="1"/>
</dbReference>
<evidence type="ECO:0000256" key="1">
    <source>
        <dbReference type="ARBA" id="ARBA00022723"/>
    </source>
</evidence>
<feature type="non-terminal residue" evidence="6">
    <location>
        <position position="1"/>
    </location>
</feature>
<dbReference type="GO" id="GO:0003677">
    <property type="term" value="F:DNA binding"/>
    <property type="evidence" value="ECO:0007669"/>
    <property type="project" value="InterPro"/>
</dbReference>
<dbReference type="InterPro" id="IPR004210">
    <property type="entry name" value="BESS_motif"/>
</dbReference>
<evidence type="ECO:0000313" key="6">
    <source>
        <dbReference type="EMBL" id="JAG17403.1"/>
    </source>
</evidence>
<keyword evidence="4" id="KW-0539">Nucleus</keyword>
<feature type="domain" description="BESS" evidence="5">
    <location>
        <begin position="302"/>
        <end position="340"/>
    </location>
</feature>
<dbReference type="Pfam" id="PF02944">
    <property type="entry name" value="BESS"/>
    <property type="match status" value="1"/>
</dbReference>
<evidence type="ECO:0000256" key="4">
    <source>
        <dbReference type="PROSITE-ProRule" id="PRU00371"/>
    </source>
</evidence>
<keyword evidence="3" id="KW-0862">Zinc</keyword>
<dbReference type="InterPro" id="IPR007588">
    <property type="entry name" value="Znf_FLYWCH"/>
</dbReference>
<dbReference type="GO" id="GO:0005634">
    <property type="term" value="C:nucleus"/>
    <property type="evidence" value="ECO:0007669"/>
    <property type="project" value="UniProtKB-SubCell"/>
</dbReference>
<proteinExistence type="predicted"/>
<evidence type="ECO:0000259" key="5">
    <source>
        <dbReference type="PROSITE" id="PS51031"/>
    </source>
</evidence>
<reference evidence="6" key="1">
    <citation type="journal article" date="2014" name="PLoS ONE">
        <title>Transcriptome-Based Identification of ABC Transporters in the Western Tarnished Plant Bug Lygus hesperus.</title>
        <authorList>
            <person name="Hull J.J."/>
            <person name="Chaney K."/>
            <person name="Geib S.M."/>
            <person name="Fabrick J.A."/>
            <person name="Brent C.S."/>
            <person name="Walsh D."/>
            <person name="Lavine L.C."/>
        </authorList>
    </citation>
    <scope>NUCLEOTIDE SEQUENCE</scope>
</reference>
<protein>
    <submittedName>
        <fullName evidence="6">Coiled-coil and C2 domain-containing protein 1A</fullName>
    </submittedName>
</protein>